<dbReference type="EMBL" id="JAVRRD010000047">
    <property type="protein sequence ID" value="KAK5044537.1"/>
    <property type="molecule type" value="Genomic_DNA"/>
</dbReference>
<dbReference type="GO" id="GO:0045504">
    <property type="term" value="F:dynein heavy chain binding"/>
    <property type="evidence" value="ECO:0007669"/>
    <property type="project" value="TreeGrafter"/>
</dbReference>
<dbReference type="PANTHER" id="PTHR12442:SF22">
    <property type="entry name" value="CYTOPLASMIC DYNEIN 1 INTERMEDIATE CHAIN-RELATED"/>
    <property type="match status" value="1"/>
</dbReference>
<dbReference type="Pfam" id="PF00400">
    <property type="entry name" value="WD40"/>
    <property type="match status" value="2"/>
</dbReference>
<dbReference type="RefSeq" id="XP_064700195.1">
    <property type="nucleotide sequence ID" value="XM_064854196.1"/>
</dbReference>
<evidence type="ECO:0000256" key="3">
    <source>
        <dbReference type="ARBA" id="ARBA00022574"/>
    </source>
</evidence>
<dbReference type="AlphaFoldDB" id="A0AAV9MSF3"/>
<gene>
    <name evidence="7" type="ORF">LTR84_010661</name>
</gene>
<accession>A0AAV9MSF3</accession>
<dbReference type="Gene3D" id="2.130.10.10">
    <property type="entry name" value="YVTN repeat-like/Quinoprotein amine dehydrogenase"/>
    <property type="match status" value="2"/>
</dbReference>
<comment type="subcellular location">
    <subcellularLocation>
        <location evidence="1">Cytoplasm</location>
    </subcellularLocation>
</comment>
<feature type="region of interest" description="Disordered" evidence="6">
    <location>
        <begin position="21"/>
        <end position="178"/>
    </location>
</feature>
<organism evidence="7 8">
    <name type="scientific">Exophiala bonariae</name>
    <dbReference type="NCBI Taxonomy" id="1690606"/>
    <lineage>
        <taxon>Eukaryota</taxon>
        <taxon>Fungi</taxon>
        <taxon>Dikarya</taxon>
        <taxon>Ascomycota</taxon>
        <taxon>Pezizomycotina</taxon>
        <taxon>Eurotiomycetes</taxon>
        <taxon>Chaetothyriomycetidae</taxon>
        <taxon>Chaetothyriales</taxon>
        <taxon>Herpotrichiellaceae</taxon>
        <taxon>Exophiala</taxon>
    </lineage>
</organism>
<dbReference type="GO" id="GO:0010970">
    <property type="term" value="P:transport along microtubule"/>
    <property type="evidence" value="ECO:0007669"/>
    <property type="project" value="TreeGrafter"/>
</dbReference>
<evidence type="ECO:0000256" key="1">
    <source>
        <dbReference type="ARBA" id="ARBA00004496"/>
    </source>
</evidence>
<feature type="compositionally biased region" description="Polar residues" evidence="6">
    <location>
        <begin position="102"/>
        <end position="111"/>
    </location>
</feature>
<dbReference type="GO" id="GO:0005737">
    <property type="term" value="C:cytoplasm"/>
    <property type="evidence" value="ECO:0007669"/>
    <property type="project" value="UniProtKB-SubCell"/>
</dbReference>
<dbReference type="InterPro" id="IPR036322">
    <property type="entry name" value="WD40_repeat_dom_sf"/>
</dbReference>
<dbReference type="InterPro" id="IPR015943">
    <property type="entry name" value="WD40/YVTN_repeat-like_dom_sf"/>
</dbReference>
<dbReference type="InterPro" id="IPR050687">
    <property type="entry name" value="Dynein_IC"/>
</dbReference>
<name>A0AAV9MSF3_9EURO</name>
<dbReference type="PROSITE" id="PS50294">
    <property type="entry name" value="WD_REPEATS_REGION"/>
    <property type="match status" value="1"/>
</dbReference>
<feature type="compositionally biased region" description="Basic and acidic residues" evidence="6">
    <location>
        <begin position="62"/>
        <end position="73"/>
    </location>
</feature>
<dbReference type="PANTHER" id="PTHR12442">
    <property type="entry name" value="DYNEIN INTERMEDIATE CHAIN"/>
    <property type="match status" value="1"/>
</dbReference>
<evidence type="ECO:0000256" key="6">
    <source>
        <dbReference type="SAM" id="MobiDB-lite"/>
    </source>
</evidence>
<evidence type="ECO:0000256" key="4">
    <source>
        <dbReference type="ARBA" id="ARBA00022737"/>
    </source>
</evidence>
<dbReference type="Proteomes" id="UP001358417">
    <property type="component" value="Unassembled WGS sequence"/>
</dbReference>
<evidence type="ECO:0008006" key="9">
    <source>
        <dbReference type="Google" id="ProtNLM"/>
    </source>
</evidence>
<keyword evidence="3 5" id="KW-0853">WD repeat</keyword>
<evidence type="ECO:0000313" key="8">
    <source>
        <dbReference type="Proteomes" id="UP001358417"/>
    </source>
</evidence>
<protein>
    <recommendedName>
        <fullName evidence="9">Dynein intermediate chain, cytosolic</fullName>
    </recommendedName>
</protein>
<comment type="caution">
    <text evidence="7">The sequence shown here is derived from an EMBL/GenBank/DDBJ whole genome shotgun (WGS) entry which is preliminary data.</text>
</comment>
<dbReference type="GO" id="GO:0045503">
    <property type="term" value="F:dynein light chain binding"/>
    <property type="evidence" value="ECO:0007669"/>
    <property type="project" value="TreeGrafter"/>
</dbReference>
<feature type="repeat" description="WD" evidence="5">
    <location>
        <begin position="501"/>
        <end position="548"/>
    </location>
</feature>
<keyword evidence="8" id="KW-1185">Reference proteome</keyword>
<dbReference type="GeneID" id="89978817"/>
<evidence type="ECO:0000256" key="2">
    <source>
        <dbReference type="ARBA" id="ARBA00022490"/>
    </source>
</evidence>
<dbReference type="GO" id="GO:0005868">
    <property type="term" value="C:cytoplasmic dynein complex"/>
    <property type="evidence" value="ECO:0007669"/>
    <property type="project" value="TreeGrafter"/>
</dbReference>
<feature type="compositionally biased region" description="Polar residues" evidence="6">
    <location>
        <begin position="77"/>
        <end position="93"/>
    </location>
</feature>
<sequence length="681" mass="75487">MSSHKDELLAKKARLAELKRQRALREEQYTSGRHSIGEAPSPSRTAEERKNEVNNILSEIFGRQRDSTASDKRRASRPNSLQGTGQITPQSDLEPSPRVLMQSMSTQTDSAPSAPPLYEQPSSTTEPVVAKREYITYNKGVQTEAYLDDTPQSQSNSDDEQPVRSKKRLSRREQERDEEIRLSLRKEIEEEVRDTLNREPAPFSSASSHQRFPLRTLTNTELNAVVASSEFVSFVERSSKVIERALDLDDEYDLLTDYTRTSTLDDSDDDMNYARSSKKSHSLRESFQLFSDRHSRRRIVSDIQFSPHFNELLLSSYTKNPSAPHEPAGLVLLWNTHAPSSPEYHFTASSDVLSARFSPFHPNLVIGGCYSGQICLWDTRSSGRTGQPVQKTPQSGSHLGHTHPVYSINVVGTPNAHNILTASMDGVVCSWSVDMLTQAQEYLVLNTPPPARTDDLAPTSMSFPASDPTFFVVGTEEGSIYPCHRYDRAGAQAGVDNRVAYRGHKAPVMSSQFHPTRGPLDLGDLLLSSSSDWSIKLWRVKPAASSVATVADKDPVVRPILDIAREDLVYDTKWAPYKPSVFACVTGSGDLEVFDLSYDLEVPITKASPTRGKSGIVPFKGLNKLAWEEKRGSQIAVGGLDGVVTVFDVGKGLQGGNTEINEEDWKGMKRLVTRLEGAGAK</sequence>
<dbReference type="PROSITE" id="PS50082">
    <property type="entry name" value="WD_REPEATS_2"/>
    <property type="match status" value="1"/>
</dbReference>
<dbReference type="SMART" id="SM00320">
    <property type="entry name" value="WD40"/>
    <property type="match status" value="5"/>
</dbReference>
<evidence type="ECO:0000313" key="7">
    <source>
        <dbReference type="EMBL" id="KAK5044537.1"/>
    </source>
</evidence>
<dbReference type="InterPro" id="IPR001680">
    <property type="entry name" value="WD40_rpt"/>
</dbReference>
<keyword evidence="2" id="KW-0963">Cytoplasm</keyword>
<dbReference type="SUPFAM" id="SSF50978">
    <property type="entry name" value="WD40 repeat-like"/>
    <property type="match status" value="1"/>
</dbReference>
<proteinExistence type="predicted"/>
<keyword evidence="4" id="KW-0677">Repeat</keyword>
<evidence type="ECO:0000256" key="5">
    <source>
        <dbReference type="PROSITE-ProRule" id="PRU00221"/>
    </source>
</evidence>
<reference evidence="7 8" key="1">
    <citation type="submission" date="2023-08" db="EMBL/GenBank/DDBJ databases">
        <title>Black Yeasts Isolated from many extreme environments.</title>
        <authorList>
            <person name="Coleine C."/>
            <person name="Stajich J.E."/>
            <person name="Selbmann L."/>
        </authorList>
    </citation>
    <scope>NUCLEOTIDE SEQUENCE [LARGE SCALE GENOMIC DNA]</scope>
    <source>
        <strain evidence="7 8">CCFEE 5792</strain>
    </source>
</reference>